<evidence type="ECO:0000256" key="3">
    <source>
        <dbReference type="ARBA" id="ARBA00004173"/>
    </source>
</evidence>
<dbReference type="GO" id="GO:0005634">
    <property type="term" value="C:nucleus"/>
    <property type="evidence" value="ECO:0007669"/>
    <property type="project" value="UniProtKB-SubCell"/>
</dbReference>
<dbReference type="GO" id="GO:0032357">
    <property type="term" value="F:oxidized purine DNA binding"/>
    <property type="evidence" value="ECO:0007669"/>
    <property type="project" value="TreeGrafter"/>
</dbReference>
<evidence type="ECO:0000313" key="21">
    <source>
        <dbReference type="Proteomes" id="UP000515135"/>
    </source>
</evidence>
<dbReference type="InterPro" id="IPR000086">
    <property type="entry name" value="NUDIX_hydrolase_dom"/>
</dbReference>
<keyword evidence="7" id="KW-0004">4Fe-4S</keyword>
<reference evidence="22 23" key="1">
    <citation type="submission" date="2025-04" db="UniProtKB">
        <authorList>
            <consortium name="RefSeq"/>
        </authorList>
    </citation>
    <scope>IDENTIFICATION</scope>
    <source>
        <tissue evidence="22 23">Gonad</tissue>
    </source>
</reference>
<keyword evidence="16 18" id="KW-0326">Glycosidase</keyword>
<dbReference type="SUPFAM" id="SSF48150">
    <property type="entry name" value="DNA-glycosylase"/>
    <property type="match status" value="1"/>
</dbReference>
<dbReference type="GO" id="GO:0046872">
    <property type="term" value="F:metal ion binding"/>
    <property type="evidence" value="ECO:0007669"/>
    <property type="project" value="UniProtKB-UniRule"/>
</dbReference>
<evidence type="ECO:0000256" key="5">
    <source>
        <dbReference type="ARBA" id="ARBA00012045"/>
    </source>
</evidence>
<dbReference type="PANTHER" id="PTHR42944:SF1">
    <property type="entry name" value="ADENINE DNA GLYCOSYLASE"/>
    <property type="match status" value="1"/>
</dbReference>
<dbReference type="Gene3D" id="1.10.1670.10">
    <property type="entry name" value="Helix-hairpin-Helix base-excision DNA repair enzymes (C-terminal)"/>
    <property type="match status" value="1"/>
</dbReference>
<dbReference type="AlphaFoldDB" id="A0A6P4ZMX3"/>
<evidence type="ECO:0000256" key="1">
    <source>
        <dbReference type="ARBA" id="ARBA00000843"/>
    </source>
</evidence>
<dbReference type="Gene3D" id="3.90.79.10">
    <property type="entry name" value="Nucleoside Triphosphate Pyrophosphohydrolase"/>
    <property type="match status" value="1"/>
</dbReference>
<dbReference type="PANTHER" id="PTHR42944">
    <property type="entry name" value="ADENINE DNA GLYCOSYLASE"/>
    <property type="match status" value="1"/>
</dbReference>
<dbReference type="Pfam" id="PF14815">
    <property type="entry name" value="NUDIX_4"/>
    <property type="match status" value="1"/>
</dbReference>
<comment type="function">
    <text evidence="17">Involved in oxidative DNA damage repair. Initiates repair of A*oxoG to C*G by removing the inappropriately paired adenine base from the DNA backbone. Possesses both adenine and 2-OH-A DNA glycosylase activities.</text>
</comment>
<dbReference type="GO" id="GO:0006284">
    <property type="term" value="P:base-excision repair"/>
    <property type="evidence" value="ECO:0007669"/>
    <property type="project" value="UniProtKB-UniRule"/>
</dbReference>
<dbReference type="InterPro" id="IPR015797">
    <property type="entry name" value="NUDIX_hydrolase-like_dom_sf"/>
</dbReference>
<evidence type="ECO:0000256" key="10">
    <source>
        <dbReference type="ARBA" id="ARBA00022801"/>
    </source>
</evidence>
<keyword evidence="9 18" id="KW-0227">DNA damage</keyword>
<dbReference type="Gene3D" id="1.10.340.30">
    <property type="entry name" value="Hypothetical protein, domain 2"/>
    <property type="match status" value="1"/>
</dbReference>
<dbReference type="GO" id="GO:0000701">
    <property type="term" value="F:purine-specific mismatch base pair DNA N-glycosylase activity"/>
    <property type="evidence" value="ECO:0007669"/>
    <property type="project" value="UniProtKB-EC"/>
</dbReference>
<keyword evidence="13" id="KW-0496">Mitochondrion</keyword>
<dbReference type="InterPro" id="IPR029119">
    <property type="entry name" value="MutY_C"/>
</dbReference>
<comment type="cofactor">
    <cofactor evidence="18">
        <name>[4Fe-4S] cluster</name>
        <dbReference type="ChEBI" id="CHEBI:49883"/>
    </cofactor>
    <text evidence="18">Binds 1 [4Fe-4S] cluster.</text>
</comment>
<evidence type="ECO:0000256" key="19">
    <source>
        <dbReference type="SAM" id="MobiDB-lite"/>
    </source>
</evidence>
<dbReference type="Pfam" id="PF00633">
    <property type="entry name" value="HHH"/>
    <property type="match status" value="1"/>
</dbReference>
<dbReference type="CDD" id="cd03431">
    <property type="entry name" value="NUDIX_DNA_Glycosylase_C-MutY"/>
    <property type="match status" value="1"/>
</dbReference>
<dbReference type="KEGG" id="bbel:109476031"/>
<keyword evidence="12" id="KW-0411">Iron-sulfur</keyword>
<dbReference type="GO" id="GO:0005739">
    <property type="term" value="C:mitochondrion"/>
    <property type="evidence" value="ECO:0007669"/>
    <property type="project" value="UniProtKB-SubCell"/>
</dbReference>
<evidence type="ECO:0000256" key="6">
    <source>
        <dbReference type="ARBA" id="ARBA00022023"/>
    </source>
</evidence>
<evidence type="ECO:0000256" key="17">
    <source>
        <dbReference type="ARBA" id="ARBA00058024"/>
    </source>
</evidence>
<dbReference type="InterPro" id="IPR044298">
    <property type="entry name" value="MIG/MutY"/>
</dbReference>
<accession>A0A6P4ZMX3</accession>
<keyword evidence="21" id="KW-1185">Reference proteome</keyword>
<evidence type="ECO:0000256" key="4">
    <source>
        <dbReference type="ARBA" id="ARBA00008343"/>
    </source>
</evidence>
<sequence length="507" mass="56442">MVKPRRKGTQAARKNTEKEAVTCGLHHLSDDDDIPTLRSNLLSWYDVNKRDLPWRRQLKNTDVNQRAYAVWVSEMMLQQTQVATVIDYYNRWMEKWPTVQKLATASLEEVNEMWSGLGYYSRGRRLHEGAQKVVTELDGQMPSTAASLLKELPGVGRYTAGAIASIAYNQVTGVVDGNVIRVLSRLRVIGAESTSPQVMEVMWSLADRLADPERPGDFNQAMMELGATVCTPKNPNCGGCPVRGLCTAYQQVEIEKKKSANKLEKMLLKKMETPCGVQDIEDVVEGCCLCLPKEESLDSSLGVMNYPRKAKKKPPREEKTAVAIISCTEGSETKFLIVQRPETGLLAGLWEFPSVQLGSDSQSETRKSLIDSYLKETLGLTFEDVEKRTHVGEVVHIFSHIHQTYIVETFDVEHDGQDGGTGDKEAPPCRWVTRSELQGAALSTAMRKVFKAYEASVSASKHPATVNSTGSKVSNKRKRKSSSDSSDKKKQMALDAFFKPRSVKTKA</sequence>
<evidence type="ECO:0000256" key="8">
    <source>
        <dbReference type="ARBA" id="ARBA00022723"/>
    </source>
</evidence>
<proteinExistence type="inferred from homology"/>
<organism evidence="21 23">
    <name type="scientific">Branchiostoma belcheri</name>
    <name type="common">Amphioxus</name>
    <dbReference type="NCBI Taxonomy" id="7741"/>
    <lineage>
        <taxon>Eukaryota</taxon>
        <taxon>Metazoa</taxon>
        <taxon>Chordata</taxon>
        <taxon>Cephalochordata</taxon>
        <taxon>Leptocardii</taxon>
        <taxon>Amphioxiformes</taxon>
        <taxon>Branchiostomatidae</taxon>
        <taxon>Branchiostoma</taxon>
    </lineage>
</organism>
<keyword evidence="8" id="KW-0479">Metal-binding</keyword>
<dbReference type="Proteomes" id="UP000515135">
    <property type="component" value="Unplaced"/>
</dbReference>
<dbReference type="Pfam" id="PF00730">
    <property type="entry name" value="HhH-GPD"/>
    <property type="match status" value="1"/>
</dbReference>
<dbReference type="FunFam" id="1.10.1670.10:FF:000002">
    <property type="entry name" value="Adenine DNA glycosylase"/>
    <property type="match status" value="1"/>
</dbReference>
<feature type="region of interest" description="Disordered" evidence="19">
    <location>
        <begin position="461"/>
        <end position="507"/>
    </location>
</feature>
<dbReference type="GO" id="GO:0051539">
    <property type="term" value="F:4 iron, 4 sulfur cluster binding"/>
    <property type="evidence" value="ECO:0007669"/>
    <property type="project" value="UniProtKB-UniRule"/>
</dbReference>
<evidence type="ECO:0000259" key="20">
    <source>
        <dbReference type="PROSITE" id="PS51462"/>
    </source>
</evidence>
<comment type="similarity">
    <text evidence="4 18">Belongs to the Nth/MutY family.</text>
</comment>
<protein>
    <recommendedName>
        <fullName evidence="6 18">Adenine DNA glycosylase</fullName>
        <ecNumber evidence="5 18">3.2.2.31</ecNumber>
    </recommendedName>
</protein>
<evidence type="ECO:0000256" key="16">
    <source>
        <dbReference type="ARBA" id="ARBA00023295"/>
    </source>
</evidence>
<evidence type="ECO:0000256" key="11">
    <source>
        <dbReference type="ARBA" id="ARBA00023004"/>
    </source>
</evidence>
<evidence type="ECO:0000256" key="14">
    <source>
        <dbReference type="ARBA" id="ARBA00023204"/>
    </source>
</evidence>
<keyword evidence="11 18" id="KW-0408">Iron</keyword>
<dbReference type="FunFam" id="1.10.340.30:FF:000002">
    <property type="entry name" value="Adenine DNA glycosylase"/>
    <property type="match status" value="1"/>
</dbReference>
<evidence type="ECO:0000313" key="23">
    <source>
        <dbReference type="RefSeq" id="XP_019632407.1"/>
    </source>
</evidence>
<feature type="compositionally biased region" description="Basic and acidic residues" evidence="19">
    <location>
        <begin position="481"/>
        <end position="492"/>
    </location>
</feature>
<feature type="domain" description="Nudix hydrolase" evidence="20">
    <location>
        <begin position="317"/>
        <end position="454"/>
    </location>
</feature>
<keyword evidence="14" id="KW-0234">DNA repair</keyword>
<evidence type="ECO:0000256" key="9">
    <source>
        <dbReference type="ARBA" id="ARBA00022763"/>
    </source>
</evidence>
<dbReference type="SMART" id="SM00478">
    <property type="entry name" value="ENDO3c"/>
    <property type="match status" value="1"/>
</dbReference>
<evidence type="ECO:0000256" key="7">
    <source>
        <dbReference type="ARBA" id="ARBA00022485"/>
    </source>
</evidence>
<dbReference type="EC" id="3.2.2.31" evidence="5 18"/>
<evidence type="ECO:0000313" key="22">
    <source>
        <dbReference type="RefSeq" id="XP_019632406.1"/>
    </source>
</evidence>
<evidence type="ECO:0000256" key="15">
    <source>
        <dbReference type="ARBA" id="ARBA00023242"/>
    </source>
</evidence>
<comment type="function">
    <text evidence="18">Adenine glycosylase active on G-A mispairs.</text>
</comment>
<keyword evidence="15" id="KW-0539">Nucleus</keyword>
<dbReference type="Pfam" id="PF10576">
    <property type="entry name" value="EndIII_4Fe-2S"/>
    <property type="match status" value="1"/>
</dbReference>
<dbReference type="InterPro" id="IPR023170">
    <property type="entry name" value="HhH_base_excis_C"/>
</dbReference>
<dbReference type="RefSeq" id="XP_019632407.1">
    <property type="nucleotide sequence ID" value="XM_019776848.1"/>
</dbReference>
<dbReference type="InterPro" id="IPR004036">
    <property type="entry name" value="Endonuclease-III-like_CS2"/>
</dbReference>
<comment type="catalytic activity">
    <reaction evidence="1 18">
        <text>Hydrolyzes free adenine bases from 7,8-dihydro-8-oxoguanine:adenine mismatched double-stranded DNA, leaving an apurinic site.</text>
        <dbReference type="EC" id="3.2.2.31"/>
    </reaction>
</comment>
<dbReference type="SMART" id="SM00525">
    <property type="entry name" value="FES"/>
    <property type="match status" value="1"/>
</dbReference>
<dbReference type="GO" id="GO:0034039">
    <property type="term" value="F:8-oxo-7,8-dihydroguanine DNA N-glycosylase activity"/>
    <property type="evidence" value="ECO:0007669"/>
    <property type="project" value="TreeGrafter"/>
</dbReference>
<comment type="subcellular location">
    <subcellularLocation>
        <location evidence="3">Mitochondrion</location>
    </subcellularLocation>
    <subcellularLocation>
        <location evidence="2">Nucleus</location>
    </subcellularLocation>
</comment>
<keyword evidence="10" id="KW-0378">Hydrolase</keyword>
<dbReference type="SUPFAM" id="SSF55811">
    <property type="entry name" value="Nudix"/>
    <property type="match status" value="1"/>
</dbReference>
<name>A0A6P4ZMX3_BRABE</name>
<dbReference type="InterPro" id="IPR000445">
    <property type="entry name" value="HhH_motif"/>
</dbReference>
<dbReference type="CDD" id="cd00056">
    <property type="entry name" value="ENDO3c"/>
    <property type="match status" value="1"/>
</dbReference>
<dbReference type="GeneID" id="109476031"/>
<dbReference type="RefSeq" id="XP_019632406.1">
    <property type="nucleotide sequence ID" value="XM_019776847.1"/>
</dbReference>
<dbReference type="InterPro" id="IPR003265">
    <property type="entry name" value="HhH-GPD_domain"/>
</dbReference>
<dbReference type="GO" id="GO:0006298">
    <property type="term" value="P:mismatch repair"/>
    <property type="evidence" value="ECO:0007669"/>
    <property type="project" value="TreeGrafter"/>
</dbReference>
<dbReference type="FunFam" id="3.90.79.10:FF:000026">
    <property type="entry name" value="Adenine DNA glycosylase"/>
    <property type="match status" value="1"/>
</dbReference>
<evidence type="ECO:0000256" key="2">
    <source>
        <dbReference type="ARBA" id="ARBA00004123"/>
    </source>
</evidence>
<dbReference type="OrthoDB" id="10248838at2759"/>
<evidence type="ECO:0000256" key="12">
    <source>
        <dbReference type="ARBA" id="ARBA00023014"/>
    </source>
</evidence>
<dbReference type="InterPro" id="IPR011257">
    <property type="entry name" value="DNA_glycosylase"/>
</dbReference>
<evidence type="ECO:0000256" key="13">
    <source>
        <dbReference type="ARBA" id="ARBA00023128"/>
    </source>
</evidence>
<gene>
    <name evidence="22 23" type="primary">LOC109476031</name>
</gene>
<evidence type="ECO:0000256" key="18">
    <source>
        <dbReference type="RuleBase" id="RU365096"/>
    </source>
</evidence>
<dbReference type="GO" id="GO:0035485">
    <property type="term" value="F:adenine/guanine mispair binding"/>
    <property type="evidence" value="ECO:0007669"/>
    <property type="project" value="TreeGrafter"/>
</dbReference>
<dbReference type="PROSITE" id="PS51462">
    <property type="entry name" value="NUDIX"/>
    <property type="match status" value="1"/>
</dbReference>
<dbReference type="PROSITE" id="PS01155">
    <property type="entry name" value="ENDONUCLEASE_III_2"/>
    <property type="match status" value="1"/>
</dbReference>
<dbReference type="InterPro" id="IPR003651">
    <property type="entry name" value="Endonuclease3_FeS-loop_motif"/>
</dbReference>